<dbReference type="AlphaFoldDB" id="A0A0G0Z3W9"/>
<proteinExistence type="predicted"/>
<accession>A0A0G0Z3W9</accession>
<evidence type="ECO:0000313" key="2">
    <source>
        <dbReference type="EMBL" id="KKS43430.1"/>
    </source>
</evidence>
<gene>
    <name evidence="2" type="ORF">UV06_C0001G0164</name>
</gene>
<keyword evidence="1" id="KW-0812">Transmembrane</keyword>
<sequence length="123" mass="12842">MPPLPITTVPSSSSSSGFLRIFFIGIALILFGILIGVLAARFLPMSSTEVPAVTPTPIITITPSLTPEVTPISTASASANFICPANGWVDCMPILDEAKIISCSAKAMAWYKANCPNFQGAAL</sequence>
<reference evidence="2 3" key="1">
    <citation type="journal article" date="2015" name="Nature">
        <title>rRNA introns, odd ribosomes, and small enigmatic genomes across a large radiation of phyla.</title>
        <authorList>
            <person name="Brown C.T."/>
            <person name="Hug L.A."/>
            <person name="Thomas B.C."/>
            <person name="Sharon I."/>
            <person name="Castelle C.J."/>
            <person name="Singh A."/>
            <person name="Wilkins M.J."/>
            <person name="Williams K.H."/>
            <person name="Banfield J.F."/>
        </authorList>
    </citation>
    <scope>NUCLEOTIDE SEQUENCE [LARGE SCALE GENOMIC DNA]</scope>
</reference>
<keyword evidence="1" id="KW-0472">Membrane</keyword>
<organism evidence="2 3">
    <name type="scientific">Candidatus Collierbacteria bacterium GW2011_GWA2_42_17</name>
    <dbReference type="NCBI Taxonomy" id="1618378"/>
    <lineage>
        <taxon>Bacteria</taxon>
        <taxon>Candidatus Collieribacteriota</taxon>
    </lineage>
</organism>
<feature type="transmembrane region" description="Helical" evidence="1">
    <location>
        <begin position="20"/>
        <end position="40"/>
    </location>
</feature>
<protein>
    <submittedName>
        <fullName evidence="2">Uncharacterized protein</fullName>
    </submittedName>
</protein>
<evidence type="ECO:0000256" key="1">
    <source>
        <dbReference type="SAM" id="Phobius"/>
    </source>
</evidence>
<keyword evidence="1" id="KW-1133">Transmembrane helix</keyword>
<dbReference type="EMBL" id="LCDA01000001">
    <property type="protein sequence ID" value="KKS43430.1"/>
    <property type="molecule type" value="Genomic_DNA"/>
</dbReference>
<evidence type="ECO:0000313" key="3">
    <source>
        <dbReference type="Proteomes" id="UP000033854"/>
    </source>
</evidence>
<comment type="caution">
    <text evidence="2">The sequence shown here is derived from an EMBL/GenBank/DDBJ whole genome shotgun (WGS) entry which is preliminary data.</text>
</comment>
<dbReference type="Proteomes" id="UP000033854">
    <property type="component" value="Unassembled WGS sequence"/>
</dbReference>
<name>A0A0G0Z3W9_9BACT</name>